<name>A0A844TDH8_9BRAD</name>
<gene>
    <name evidence="1" type="ORF">GPL20_10470</name>
</gene>
<sequence>MSLSSFLTNRRVGLVADASVMINLNATARAADIVKAVPNPFSITENAAAELKAGSQKGYRDHEQLLELIDAGLIRRAPLSGPGMAVYESLIDGSARQTLDDGEAATIAYAKEISGIALIDERKARSLCASQYPGLLVACTVEFLMHDAIALAIGVQAQADALLSALNGARMHVPSEHLERLRTMIDPERAALCSSLPKTARAATV</sequence>
<reference evidence="1 2" key="1">
    <citation type="submission" date="2019-12" db="EMBL/GenBank/DDBJ databases">
        <title>Draft genome sequences Bradyrhizobium cajani AMBPC1010, Bradyrhizobium pachyrhizi AMBPC1040 and Bradyrhizobium yuanmingense ALSPC3051, three plant growth promoting strains isolated from nodules of Cajanus cajan L. in Dominican Republic.</title>
        <authorList>
            <person name="Flores-Felix J.D."/>
            <person name="Araujo J."/>
            <person name="Diaz-Alcantara C."/>
            <person name="Gonzalez-Andres F."/>
            <person name="Velazquez E."/>
        </authorList>
    </citation>
    <scope>NUCLEOTIDE SEQUENCE [LARGE SCALE GENOMIC DNA]</scope>
    <source>
        <strain evidence="1 2">1010</strain>
    </source>
</reference>
<dbReference type="InterPro" id="IPR021799">
    <property type="entry name" value="PIN-like_prokaryotic"/>
</dbReference>
<evidence type="ECO:0000313" key="1">
    <source>
        <dbReference type="EMBL" id="MVT73512.1"/>
    </source>
</evidence>
<keyword evidence="2" id="KW-1185">Reference proteome</keyword>
<evidence type="ECO:0000313" key="2">
    <source>
        <dbReference type="Proteomes" id="UP000449969"/>
    </source>
</evidence>
<comment type="caution">
    <text evidence="1">The sequence shown here is derived from an EMBL/GenBank/DDBJ whole genome shotgun (WGS) entry which is preliminary data.</text>
</comment>
<dbReference type="Proteomes" id="UP000449969">
    <property type="component" value="Unassembled WGS sequence"/>
</dbReference>
<organism evidence="1 2">
    <name type="scientific">Bradyrhizobium cajani</name>
    <dbReference type="NCBI Taxonomy" id="1928661"/>
    <lineage>
        <taxon>Bacteria</taxon>
        <taxon>Pseudomonadati</taxon>
        <taxon>Pseudomonadota</taxon>
        <taxon>Alphaproteobacteria</taxon>
        <taxon>Hyphomicrobiales</taxon>
        <taxon>Nitrobacteraceae</taxon>
        <taxon>Bradyrhizobium</taxon>
    </lineage>
</organism>
<dbReference type="Pfam" id="PF11848">
    <property type="entry name" value="DUF3368"/>
    <property type="match status" value="1"/>
</dbReference>
<dbReference type="EMBL" id="WQNE01000006">
    <property type="protein sequence ID" value="MVT73512.1"/>
    <property type="molecule type" value="Genomic_DNA"/>
</dbReference>
<accession>A0A844TDH8</accession>
<dbReference type="AlphaFoldDB" id="A0A844TDH8"/>
<dbReference type="OrthoDB" id="8391751at2"/>
<dbReference type="RefSeq" id="WP_157329474.1">
    <property type="nucleotide sequence ID" value="NZ_JANADL010000005.1"/>
</dbReference>
<protein>
    <submittedName>
        <fullName evidence="1">Uncharacterized protein</fullName>
    </submittedName>
</protein>
<proteinExistence type="predicted"/>